<keyword evidence="2" id="KW-1185">Reference proteome</keyword>
<evidence type="ECO:0000313" key="2">
    <source>
        <dbReference type="Proteomes" id="UP001430953"/>
    </source>
</evidence>
<organism evidence="1 2">
    <name type="scientific">Cardiocondyla obscurior</name>
    <dbReference type="NCBI Taxonomy" id="286306"/>
    <lineage>
        <taxon>Eukaryota</taxon>
        <taxon>Metazoa</taxon>
        <taxon>Ecdysozoa</taxon>
        <taxon>Arthropoda</taxon>
        <taxon>Hexapoda</taxon>
        <taxon>Insecta</taxon>
        <taxon>Pterygota</taxon>
        <taxon>Neoptera</taxon>
        <taxon>Endopterygota</taxon>
        <taxon>Hymenoptera</taxon>
        <taxon>Apocrita</taxon>
        <taxon>Aculeata</taxon>
        <taxon>Formicoidea</taxon>
        <taxon>Formicidae</taxon>
        <taxon>Myrmicinae</taxon>
        <taxon>Cardiocondyla</taxon>
    </lineage>
</organism>
<gene>
    <name evidence="1" type="ORF">PUN28_000103</name>
</gene>
<proteinExistence type="predicted"/>
<dbReference type="AlphaFoldDB" id="A0AAW2GXS1"/>
<evidence type="ECO:0000313" key="1">
    <source>
        <dbReference type="EMBL" id="KAL0132094.1"/>
    </source>
</evidence>
<protein>
    <recommendedName>
        <fullName evidence="3">Receptor ligand binding region domain-containing protein</fullName>
    </recommendedName>
</protein>
<dbReference type="Proteomes" id="UP001430953">
    <property type="component" value="Unassembled WGS sequence"/>
</dbReference>
<comment type="caution">
    <text evidence="1">The sequence shown here is derived from an EMBL/GenBank/DDBJ whole genome shotgun (WGS) entry which is preliminary data.</text>
</comment>
<name>A0AAW2GXS1_9HYME</name>
<accession>A0AAW2GXS1</accession>
<evidence type="ECO:0008006" key="3">
    <source>
        <dbReference type="Google" id="ProtNLM"/>
    </source>
</evidence>
<reference evidence="1 2" key="1">
    <citation type="submission" date="2023-03" db="EMBL/GenBank/DDBJ databases">
        <title>High recombination rates correlate with genetic variation in Cardiocondyla obscurior ants.</title>
        <authorList>
            <person name="Errbii M."/>
        </authorList>
    </citation>
    <scope>NUCLEOTIDE SEQUENCE [LARGE SCALE GENOMIC DNA]</scope>
    <source>
        <strain evidence="1">Alpha-2009</strain>
        <tissue evidence="1">Whole body</tissue>
    </source>
</reference>
<sequence length="280" mass="32369">MDNKTNVITKYDYINEVRNKNNLMENRYFVDYKILIRYLKSLLICVNMCLYRRYFQEVLFFSKTIHAIKKKEKKKTCKIFINILLSNIMHDKLHAVINILQILLPILLQIKKAFVSTHIKERFFKALLFFFWSEKMGRTLGDRRKRFKRVGSRPRLLYLTVCYIVAAHCASPWALSPLTNDATVGVVSVGAGDNDSASTAQAALRAIHEDWGTVYSANFRPAETARLSSRSLVHFGYNTFITPQQRSAKVRLIIPLINTTCQKAIAIPSSWKKKKISRAK</sequence>
<dbReference type="EMBL" id="JADYXP020000001">
    <property type="protein sequence ID" value="KAL0132094.1"/>
    <property type="molecule type" value="Genomic_DNA"/>
</dbReference>